<dbReference type="Gene3D" id="3.40.50.2000">
    <property type="entry name" value="Glycogen Phosphorylase B"/>
    <property type="match status" value="1"/>
</dbReference>
<dbReference type="Pfam" id="PF00201">
    <property type="entry name" value="UDPGT"/>
    <property type="match status" value="1"/>
</dbReference>
<protein>
    <recommendedName>
        <fullName evidence="3">glucuronosyltransferase</fullName>
        <ecNumber evidence="3">2.4.1.17</ecNumber>
    </recommendedName>
</protein>
<dbReference type="CDD" id="cd03784">
    <property type="entry name" value="GT1_Gtf-like"/>
    <property type="match status" value="1"/>
</dbReference>
<dbReference type="EMBL" id="JARK01001339">
    <property type="protein sequence ID" value="EYC31665.1"/>
    <property type="molecule type" value="Genomic_DNA"/>
</dbReference>
<dbReference type="SUPFAM" id="SSF53756">
    <property type="entry name" value="UDP-Glycosyltransferase/glycogen phosphorylase"/>
    <property type="match status" value="1"/>
</dbReference>
<evidence type="ECO:0000256" key="3">
    <source>
        <dbReference type="ARBA" id="ARBA00012544"/>
    </source>
</evidence>
<proteinExistence type="inferred from homology"/>
<dbReference type="OrthoDB" id="5835829at2759"/>
<evidence type="ECO:0000256" key="10">
    <source>
        <dbReference type="ARBA" id="ARBA00047475"/>
    </source>
</evidence>
<dbReference type="FunFam" id="3.40.50.2000:FF:000038">
    <property type="entry name" value="UDP-GlucuronosylTransferase"/>
    <property type="match status" value="1"/>
</dbReference>
<comment type="catalytic activity">
    <reaction evidence="10">
        <text>glucuronate acceptor + UDP-alpha-D-glucuronate = acceptor beta-D-glucuronoside + UDP + H(+)</text>
        <dbReference type="Rhea" id="RHEA:21032"/>
        <dbReference type="ChEBI" id="CHEBI:15378"/>
        <dbReference type="ChEBI" id="CHEBI:58052"/>
        <dbReference type="ChEBI" id="CHEBI:58223"/>
        <dbReference type="ChEBI" id="CHEBI:132367"/>
        <dbReference type="ChEBI" id="CHEBI:132368"/>
        <dbReference type="EC" id="2.4.1.17"/>
    </reaction>
</comment>
<keyword evidence="14" id="KW-1185">Reference proteome</keyword>
<evidence type="ECO:0000313" key="14">
    <source>
        <dbReference type="Proteomes" id="UP000024635"/>
    </source>
</evidence>
<dbReference type="GO" id="GO:0016020">
    <property type="term" value="C:membrane"/>
    <property type="evidence" value="ECO:0007669"/>
    <property type="project" value="UniProtKB-SubCell"/>
</dbReference>
<sequence length="516" mass="58274">MKSLLLLLAAVHACESYKILVYSAPLGYSHMQFMGRIADILQEAGHDVTVLHPVWMPKYLSAVSKSAKQILFDLPREVSSGMDPINLNVWDQNSRSIVRQIEMLGKLTEVQIQSCDLLLGDNGTMEVLSKEHFDAGISELLGVCGFGLFNKIGVDHMIGASALGLVDSMAEFFDAPRLPSFVPSYLLPLTDKMNFLERTVNFISASIAQFVSLQILEKYQRMWTRHGVSCGEEDYYHKINYLLTNSDEFLEFARPTTAKIVHVGGIALPEKAPMTKEFRELMEREDRDGVVYISFGSVVPTIKMPTYFREAIFRVTRAFPRITFIWKKDSDDIAPEIPNLHSFPWLPQQALLDHPNLLCFVSHAGLNSVLEVTRSGKPSILVPIFGDQFRNARLVEAKNTTVLIMKEDFNSETFEAALRQVLTDNSFSVRAKRLASLMVAKPFPLKERLLSTVEFSIQHGKINDLDVHGRNLNALQYYSIDVVIFLVTLILLITISFVQLCRFCSRVVVTSKLKKE</sequence>
<keyword evidence="8 11" id="KW-1133">Transmembrane helix</keyword>
<organism evidence="13 14">
    <name type="scientific">Ancylostoma ceylanicum</name>
    <dbReference type="NCBI Taxonomy" id="53326"/>
    <lineage>
        <taxon>Eukaryota</taxon>
        <taxon>Metazoa</taxon>
        <taxon>Ecdysozoa</taxon>
        <taxon>Nematoda</taxon>
        <taxon>Chromadorea</taxon>
        <taxon>Rhabditida</taxon>
        <taxon>Rhabditina</taxon>
        <taxon>Rhabditomorpha</taxon>
        <taxon>Strongyloidea</taxon>
        <taxon>Ancylostomatidae</taxon>
        <taxon>Ancylostomatinae</taxon>
        <taxon>Ancylostoma</taxon>
    </lineage>
</organism>
<comment type="caution">
    <text evidence="13">The sequence shown here is derived from an EMBL/GenBank/DDBJ whole genome shotgun (WGS) entry which is preliminary data.</text>
</comment>
<dbReference type="STRING" id="53326.A0A016VW82"/>
<comment type="similarity">
    <text evidence="2">Belongs to the UDP-glycosyltransferase family.</text>
</comment>
<keyword evidence="6 11" id="KW-0812">Transmembrane</keyword>
<keyword evidence="9 11" id="KW-0472">Membrane</keyword>
<evidence type="ECO:0000256" key="12">
    <source>
        <dbReference type="SAM" id="SignalP"/>
    </source>
</evidence>
<evidence type="ECO:0000313" key="13">
    <source>
        <dbReference type="EMBL" id="EYC31665.1"/>
    </source>
</evidence>
<evidence type="ECO:0000256" key="5">
    <source>
        <dbReference type="ARBA" id="ARBA00022679"/>
    </source>
</evidence>
<evidence type="ECO:0000256" key="1">
    <source>
        <dbReference type="ARBA" id="ARBA00004167"/>
    </source>
</evidence>
<comment type="subcellular location">
    <subcellularLocation>
        <location evidence="1">Membrane</location>
        <topology evidence="1">Single-pass membrane protein</topology>
    </subcellularLocation>
</comment>
<feature type="transmembrane region" description="Helical" evidence="11">
    <location>
        <begin position="482"/>
        <end position="505"/>
    </location>
</feature>
<evidence type="ECO:0000256" key="9">
    <source>
        <dbReference type="ARBA" id="ARBA00023136"/>
    </source>
</evidence>
<dbReference type="AlphaFoldDB" id="A0A016VW82"/>
<evidence type="ECO:0000256" key="7">
    <source>
        <dbReference type="ARBA" id="ARBA00022729"/>
    </source>
</evidence>
<dbReference type="Proteomes" id="UP000024635">
    <property type="component" value="Unassembled WGS sequence"/>
</dbReference>
<feature type="chain" id="PRO_5001490593" description="glucuronosyltransferase" evidence="12">
    <location>
        <begin position="17"/>
        <end position="516"/>
    </location>
</feature>
<keyword evidence="4" id="KW-0328">Glycosyltransferase</keyword>
<dbReference type="InterPro" id="IPR050271">
    <property type="entry name" value="UDP-glycosyltransferase"/>
</dbReference>
<evidence type="ECO:0000256" key="6">
    <source>
        <dbReference type="ARBA" id="ARBA00022692"/>
    </source>
</evidence>
<reference evidence="14" key="1">
    <citation type="journal article" date="2015" name="Nat. Genet.">
        <title>The genome and transcriptome of the zoonotic hookworm Ancylostoma ceylanicum identify infection-specific gene families.</title>
        <authorList>
            <person name="Schwarz E.M."/>
            <person name="Hu Y."/>
            <person name="Antoshechkin I."/>
            <person name="Miller M.M."/>
            <person name="Sternberg P.W."/>
            <person name="Aroian R.V."/>
        </authorList>
    </citation>
    <scope>NUCLEOTIDE SEQUENCE</scope>
    <source>
        <strain evidence="14">HY135</strain>
    </source>
</reference>
<dbReference type="GO" id="GO:0015020">
    <property type="term" value="F:glucuronosyltransferase activity"/>
    <property type="evidence" value="ECO:0007669"/>
    <property type="project" value="UniProtKB-EC"/>
</dbReference>
<dbReference type="PANTHER" id="PTHR48043">
    <property type="entry name" value="EG:EG0003.4 PROTEIN-RELATED"/>
    <property type="match status" value="1"/>
</dbReference>
<evidence type="ECO:0000256" key="11">
    <source>
        <dbReference type="SAM" id="Phobius"/>
    </source>
</evidence>
<dbReference type="EC" id="2.4.1.17" evidence="3"/>
<evidence type="ECO:0000256" key="8">
    <source>
        <dbReference type="ARBA" id="ARBA00022989"/>
    </source>
</evidence>
<feature type="signal peptide" evidence="12">
    <location>
        <begin position="1"/>
        <end position="16"/>
    </location>
</feature>
<dbReference type="InterPro" id="IPR002213">
    <property type="entry name" value="UDP_glucos_trans"/>
</dbReference>
<keyword evidence="7 12" id="KW-0732">Signal</keyword>
<evidence type="ECO:0000256" key="2">
    <source>
        <dbReference type="ARBA" id="ARBA00009995"/>
    </source>
</evidence>
<accession>A0A016VW82</accession>
<dbReference type="PANTHER" id="PTHR48043:SF145">
    <property type="entry name" value="FI06409P-RELATED"/>
    <property type="match status" value="1"/>
</dbReference>
<name>A0A016VW82_9BILA</name>
<gene>
    <name evidence="13" type="primary">Acey_s0003.g1176</name>
    <name evidence="13" type="ORF">Y032_0003g1176</name>
</gene>
<keyword evidence="5" id="KW-0808">Transferase</keyword>
<evidence type="ECO:0000256" key="4">
    <source>
        <dbReference type="ARBA" id="ARBA00022676"/>
    </source>
</evidence>